<comment type="pathway">
    <text evidence="1">Secondary metabolite biosynthesis.</text>
</comment>
<accession>A0AA88VJ36</accession>
<feature type="domain" description="Glutamine amidotransferase" evidence="3">
    <location>
        <begin position="55"/>
        <end position="189"/>
    </location>
</feature>
<sequence length="241" mass="27616">MRIEGEKRYALLLAARDSDYVKKVYGGYFNVFVAAFGEEGERWDLFRVVDGEFPSMNELHNYDGFVVSGSPYDAYGEDSWILELRFLLQTLVAMQKKVLCRAFSGKVIKAYSGWDIGKVKIVKDFSPRTFLDGLDEFPPALSIIECHQDEVWEVPLGAEVNAFSDKTSVEMVAIGDNILEIQWHPEYTKDILNNLIDRLLTNNAIEKGSAEEARLKLQVAEPDRKCWERICRAFLKGKWNQ</sequence>
<gene>
    <name evidence="4" type="ORF">RJ639_014390</name>
</gene>
<dbReference type="InterPro" id="IPR029062">
    <property type="entry name" value="Class_I_gatase-like"/>
</dbReference>
<dbReference type="PROSITE" id="PS51273">
    <property type="entry name" value="GATASE_TYPE_1"/>
    <property type="match status" value="1"/>
</dbReference>
<organism evidence="4 5">
    <name type="scientific">Escallonia herrerae</name>
    <dbReference type="NCBI Taxonomy" id="1293975"/>
    <lineage>
        <taxon>Eukaryota</taxon>
        <taxon>Viridiplantae</taxon>
        <taxon>Streptophyta</taxon>
        <taxon>Embryophyta</taxon>
        <taxon>Tracheophyta</taxon>
        <taxon>Spermatophyta</taxon>
        <taxon>Magnoliopsida</taxon>
        <taxon>eudicotyledons</taxon>
        <taxon>Gunneridae</taxon>
        <taxon>Pentapetalae</taxon>
        <taxon>asterids</taxon>
        <taxon>campanulids</taxon>
        <taxon>Escalloniales</taxon>
        <taxon>Escalloniaceae</taxon>
        <taxon>Escallonia</taxon>
    </lineage>
</organism>
<dbReference type="InterPro" id="IPR017926">
    <property type="entry name" value="GATASE"/>
</dbReference>
<keyword evidence="5" id="KW-1185">Reference proteome</keyword>
<dbReference type="GO" id="GO:0005829">
    <property type="term" value="C:cytosol"/>
    <property type="evidence" value="ECO:0007669"/>
    <property type="project" value="TreeGrafter"/>
</dbReference>
<comment type="similarity">
    <text evidence="2">Belongs to the peptidase C26 family.</text>
</comment>
<dbReference type="InterPro" id="IPR044992">
    <property type="entry name" value="ChyE-like"/>
</dbReference>
<evidence type="ECO:0000313" key="4">
    <source>
        <dbReference type="EMBL" id="KAK3009687.1"/>
    </source>
</evidence>
<evidence type="ECO:0000256" key="2">
    <source>
        <dbReference type="ARBA" id="ARBA00011083"/>
    </source>
</evidence>
<dbReference type="Pfam" id="PF00117">
    <property type="entry name" value="GATase"/>
    <property type="match status" value="1"/>
</dbReference>
<dbReference type="Proteomes" id="UP001188597">
    <property type="component" value="Unassembled WGS sequence"/>
</dbReference>
<name>A0AA88VJ36_9ASTE</name>
<dbReference type="Gene3D" id="3.40.50.880">
    <property type="match status" value="1"/>
</dbReference>
<evidence type="ECO:0000259" key="3">
    <source>
        <dbReference type="Pfam" id="PF00117"/>
    </source>
</evidence>
<proteinExistence type="inferred from homology"/>
<protein>
    <recommendedName>
        <fullName evidence="3">Glutamine amidotransferase domain-containing protein</fullName>
    </recommendedName>
</protein>
<dbReference type="EMBL" id="JAVXUP010001621">
    <property type="protein sequence ID" value="KAK3009687.1"/>
    <property type="molecule type" value="Genomic_DNA"/>
</dbReference>
<evidence type="ECO:0000256" key="1">
    <source>
        <dbReference type="ARBA" id="ARBA00005179"/>
    </source>
</evidence>
<evidence type="ECO:0000313" key="5">
    <source>
        <dbReference type="Proteomes" id="UP001188597"/>
    </source>
</evidence>
<dbReference type="PANTHER" id="PTHR42695:SF9">
    <property type="entry name" value="GAMMA-GLUTAMYL PEPTIDASE 2-RELATED"/>
    <property type="match status" value="1"/>
</dbReference>
<dbReference type="SUPFAM" id="SSF52317">
    <property type="entry name" value="Class I glutamine amidotransferase-like"/>
    <property type="match status" value="1"/>
</dbReference>
<dbReference type="PANTHER" id="PTHR42695">
    <property type="entry name" value="GLUTAMINE AMIDOTRANSFERASE YLR126C-RELATED"/>
    <property type="match status" value="1"/>
</dbReference>
<dbReference type="AlphaFoldDB" id="A0AA88VJ36"/>
<comment type="caution">
    <text evidence="4">The sequence shown here is derived from an EMBL/GenBank/DDBJ whole genome shotgun (WGS) entry which is preliminary data.</text>
</comment>
<dbReference type="CDD" id="cd01741">
    <property type="entry name" value="GATase1_1"/>
    <property type="match status" value="1"/>
</dbReference>
<reference evidence="4" key="1">
    <citation type="submission" date="2022-12" db="EMBL/GenBank/DDBJ databases">
        <title>Draft genome assemblies for two species of Escallonia (Escalloniales).</title>
        <authorList>
            <person name="Chanderbali A."/>
            <person name="Dervinis C."/>
            <person name="Anghel I."/>
            <person name="Soltis D."/>
            <person name="Soltis P."/>
            <person name="Zapata F."/>
        </authorList>
    </citation>
    <scope>NUCLEOTIDE SEQUENCE</scope>
    <source>
        <strain evidence="4">UCBG64.0493</strain>
        <tissue evidence="4">Leaf</tissue>
    </source>
</reference>